<keyword evidence="10" id="KW-0067">ATP-binding</keyword>
<accession>A0A1I1HZG5</accession>
<dbReference type="PANTHER" id="PTHR43047">
    <property type="entry name" value="TWO-COMPONENT HISTIDINE PROTEIN KINASE"/>
    <property type="match status" value="1"/>
</dbReference>
<dbReference type="CDD" id="cd00082">
    <property type="entry name" value="HisKA"/>
    <property type="match status" value="1"/>
</dbReference>
<feature type="domain" description="Response regulatory" evidence="17">
    <location>
        <begin position="545"/>
        <end position="663"/>
    </location>
</feature>
<keyword evidence="6 15" id="KW-0597">Phosphoprotein</keyword>
<dbReference type="Proteomes" id="UP000198728">
    <property type="component" value="Unassembled WGS sequence"/>
</dbReference>
<keyword evidence="4" id="KW-1003">Cell membrane</keyword>
<keyword evidence="7" id="KW-0808">Transferase</keyword>
<dbReference type="InterPro" id="IPR011006">
    <property type="entry name" value="CheY-like_superfamily"/>
</dbReference>
<evidence type="ECO:0000256" key="10">
    <source>
        <dbReference type="ARBA" id="ARBA00022840"/>
    </source>
</evidence>
<dbReference type="InterPro" id="IPR004358">
    <property type="entry name" value="Sig_transdc_His_kin-like_C"/>
</dbReference>
<dbReference type="Gene3D" id="3.30.565.10">
    <property type="entry name" value="Histidine kinase-like ATPase, C-terminal domain"/>
    <property type="match status" value="1"/>
</dbReference>
<dbReference type="InterPro" id="IPR003594">
    <property type="entry name" value="HATPase_dom"/>
</dbReference>
<feature type="modified residue" description="4-aspartylphosphate" evidence="15">
    <location>
        <position position="594"/>
    </location>
</feature>
<dbReference type="STRING" id="441112.SAMN04488094_103253"/>
<dbReference type="Gene3D" id="3.40.50.2300">
    <property type="match status" value="1"/>
</dbReference>
<dbReference type="PROSITE" id="PS50109">
    <property type="entry name" value="HIS_KIN"/>
    <property type="match status" value="1"/>
</dbReference>
<keyword evidence="9 19" id="KW-0418">Kinase</keyword>
<dbReference type="Pfam" id="PF00512">
    <property type="entry name" value="HisKA"/>
    <property type="match status" value="1"/>
</dbReference>
<dbReference type="InterPro" id="IPR008207">
    <property type="entry name" value="Sig_transdc_His_kin_Hpt_dom"/>
</dbReference>
<dbReference type="InterPro" id="IPR003661">
    <property type="entry name" value="HisK_dim/P_dom"/>
</dbReference>
<dbReference type="InterPro" id="IPR036641">
    <property type="entry name" value="HPT_dom_sf"/>
</dbReference>
<evidence type="ECO:0000256" key="7">
    <source>
        <dbReference type="ARBA" id="ARBA00022679"/>
    </source>
</evidence>
<proteinExistence type="predicted"/>
<evidence type="ECO:0000256" key="13">
    <source>
        <dbReference type="ARBA" id="ARBA00023136"/>
    </source>
</evidence>
<dbReference type="PRINTS" id="PR00344">
    <property type="entry name" value="BCTRLSENSOR"/>
</dbReference>
<gene>
    <name evidence="19" type="ORF">SAMN04488094_103253</name>
</gene>
<evidence type="ECO:0000256" key="2">
    <source>
        <dbReference type="ARBA" id="ARBA00004429"/>
    </source>
</evidence>
<dbReference type="SMART" id="SM00387">
    <property type="entry name" value="HATPase_c"/>
    <property type="match status" value="1"/>
</dbReference>
<dbReference type="AlphaFoldDB" id="A0A1I1HZG5"/>
<evidence type="ECO:0000256" key="8">
    <source>
        <dbReference type="ARBA" id="ARBA00022692"/>
    </source>
</evidence>
<evidence type="ECO:0000313" key="20">
    <source>
        <dbReference type="Proteomes" id="UP000198728"/>
    </source>
</evidence>
<dbReference type="SUPFAM" id="SSF47226">
    <property type="entry name" value="Histidine-containing phosphotransfer domain, HPT domain"/>
    <property type="match status" value="1"/>
</dbReference>
<dbReference type="Gene3D" id="1.20.120.160">
    <property type="entry name" value="HPT domain"/>
    <property type="match status" value="1"/>
</dbReference>
<comment type="catalytic activity">
    <reaction evidence="1">
        <text>ATP + protein L-histidine = ADP + protein N-phospho-L-histidine.</text>
        <dbReference type="EC" id="2.7.13.3"/>
    </reaction>
</comment>
<dbReference type="EC" id="2.7.13.3" evidence="3"/>
<keyword evidence="11" id="KW-1133">Transmembrane helix</keyword>
<dbReference type="InterPro" id="IPR036097">
    <property type="entry name" value="HisK_dim/P_sf"/>
</dbReference>
<feature type="modified residue" description="Phosphohistidine" evidence="14">
    <location>
        <position position="718"/>
    </location>
</feature>
<dbReference type="GO" id="GO:0009927">
    <property type="term" value="F:histidine phosphotransfer kinase activity"/>
    <property type="evidence" value="ECO:0007669"/>
    <property type="project" value="TreeGrafter"/>
</dbReference>
<evidence type="ECO:0000256" key="4">
    <source>
        <dbReference type="ARBA" id="ARBA00022475"/>
    </source>
</evidence>
<name>A0A1I1HZG5_9RHOB</name>
<evidence type="ECO:0000256" key="11">
    <source>
        <dbReference type="ARBA" id="ARBA00022989"/>
    </source>
</evidence>
<keyword evidence="13" id="KW-0472">Membrane</keyword>
<dbReference type="InterPro" id="IPR005467">
    <property type="entry name" value="His_kinase_dom"/>
</dbReference>
<dbReference type="InterPro" id="IPR001789">
    <property type="entry name" value="Sig_transdc_resp-reg_receiver"/>
</dbReference>
<dbReference type="InterPro" id="IPR036890">
    <property type="entry name" value="HATPase_C_sf"/>
</dbReference>
<dbReference type="Gene3D" id="1.10.287.130">
    <property type="match status" value="1"/>
</dbReference>
<dbReference type="SUPFAM" id="SSF47384">
    <property type="entry name" value="Homodimeric domain of signal transducing histidine kinase"/>
    <property type="match status" value="1"/>
</dbReference>
<evidence type="ECO:0000256" key="14">
    <source>
        <dbReference type="PROSITE-ProRule" id="PRU00110"/>
    </source>
</evidence>
<feature type="domain" description="Histidine kinase" evidence="16">
    <location>
        <begin position="304"/>
        <end position="521"/>
    </location>
</feature>
<dbReference type="Pfam" id="PF00072">
    <property type="entry name" value="Response_reg"/>
    <property type="match status" value="1"/>
</dbReference>
<reference evidence="19 20" key="1">
    <citation type="submission" date="2016-10" db="EMBL/GenBank/DDBJ databases">
        <authorList>
            <person name="de Groot N.N."/>
        </authorList>
    </citation>
    <scope>NUCLEOTIDE SEQUENCE [LARGE SCALE GENOMIC DNA]</scope>
    <source>
        <strain evidence="19 20">DSM 19548</strain>
    </source>
</reference>
<keyword evidence="20" id="KW-1185">Reference proteome</keyword>
<feature type="domain" description="HPt" evidence="18">
    <location>
        <begin position="679"/>
        <end position="777"/>
    </location>
</feature>
<dbReference type="PROSITE" id="PS50894">
    <property type="entry name" value="HPT"/>
    <property type="match status" value="1"/>
</dbReference>
<evidence type="ECO:0000259" key="17">
    <source>
        <dbReference type="PROSITE" id="PS50110"/>
    </source>
</evidence>
<keyword evidence="10" id="KW-0547">Nucleotide-binding</keyword>
<dbReference type="EMBL" id="FOLG01000003">
    <property type="protein sequence ID" value="SFC26360.1"/>
    <property type="molecule type" value="Genomic_DNA"/>
</dbReference>
<dbReference type="Pfam" id="PF01627">
    <property type="entry name" value="Hpt"/>
    <property type="match status" value="1"/>
</dbReference>
<evidence type="ECO:0000256" key="15">
    <source>
        <dbReference type="PROSITE-ProRule" id="PRU00169"/>
    </source>
</evidence>
<keyword evidence="12" id="KW-0902">Two-component regulatory system</keyword>
<dbReference type="SMART" id="SM00388">
    <property type="entry name" value="HisKA"/>
    <property type="match status" value="1"/>
</dbReference>
<organism evidence="19 20">
    <name type="scientific">Tropicimonas isoalkanivorans</name>
    <dbReference type="NCBI Taxonomy" id="441112"/>
    <lineage>
        <taxon>Bacteria</taxon>
        <taxon>Pseudomonadati</taxon>
        <taxon>Pseudomonadota</taxon>
        <taxon>Alphaproteobacteria</taxon>
        <taxon>Rhodobacterales</taxon>
        <taxon>Roseobacteraceae</taxon>
        <taxon>Tropicimonas</taxon>
    </lineage>
</organism>
<sequence>MARTEDLSEAIRQQSDALVDAAIVRAKSHGYARYTTTIRAAWEEAVACVTEELTGYLFDAETASSGPFANTNYAGDPRFARMREVAIRHRANGVTLQLYLGFLKHFREVYLELIGPAGGDPEIARSRDEVRGFFDLAELSIASDWADATDDVKLRDLQMRNRAVTLEKDRYFSVFESLRDPAFLLDREKKLITGNQAAAEIFVGEAGAGEIAYLSAMRARRAPLEEALKGLDLWNVDQPEGKNALWIDTRHGRLCFDARVRQIHDAVENLRLGYVVILHDVTEHRRATDEAQRAQRAMSQFLATMSHEIRTPLHGVLGAAGLLRAAEPDRVEVYRDAIEGAGRHLLQTLNKVLDYSRLEARPPAPTPRVVELRSVLADYAGFAATLARNAGVECRLETSNRLPAWVEIDWEMTQQVLTNLISNAARHSRGDIALSVRRRDRKGRPPVLRFEVADSGPGVPPEVAEALFEPFGAVTPGRGETSGSGLGLAISRRLVTSMGGEIGFRNHRLGATFWFDVPLVPAAPAETVTLASHSGAPALSLAGLHCLVVDDDAVSQFVVLENLRRLNVAAVEAGSIATALKLAETQAFDIFILDYHLPDGDGIDLLVELRRRGKVREGARCISLTANAELISGGAGGDPAPFDAVVPKPADADSLLKALTGEQRQPGATAPHIDMDGISPSVVHAMVEAFESQWHGDYAAFLRALDDRDPAAAAKIAHRLASSCATLGLIDIADVLKAFESGCRGRAPINDFAPWRHRLLPLLSTAPARAAAMSHAQVS</sequence>
<dbReference type="SUPFAM" id="SSF55874">
    <property type="entry name" value="ATPase domain of HSP90 chaperone/DNA topoisomerase II/histidine kinase"/>
    <property type="match status" value="1"/>
</dbReference>
<dbReference type="PANTHER" id="PTHR43047:SF72">
    <property type="entry name" value="OSMOSENSING HISTIDINE PROTEIN KINASE SLN1"/>
    <property type="match status" value="1"/>
</dbReference>
<evidence type="ECO:0000256" key="9">
    <source>
        <dbReference type="ARBA" id="ARBA00022777"/>
    </source>
</evidence>
<evidence type="ECO:0000256" key="5">
    <source>
        <dbReference type="ARBA" id="ARBA00022519"/>
    </source>
</evidence>
<evidence type="ECO:0000256" key="1">
    <source>
        <dbReference type="ARBA" id="ARBA00000085"/>
    </source>
</evidence>
<comment type="subcellular location">
    <subcellularLocation>
        <location evidence="2">Cell inner membrane</location>
        <topology evidence="2">Multi-pass membrane protein</topology>
    </subcellularLocation>
</comment>
<dbReference type="RefSeq" id="WP_093360220.1">
    <property type="nucleotide sequence ID" value="NZ_FOLG01000003.1"/>
</dbReference>
<dbReference type="Pfam" id="PF02518">
    <property type="entry name" value="HATPase_c"/>
    <property type="match status" value="1"/>
</dbReference>
<dbReference type="SUPFAM" id="SSF52172">
    <property type="entry name" value="CheY-like"/>
    <property type="match status" value="1"/>
</dbReference>
<dbReference type="OrthoDB" id="9801651at2"/>
<evidence type="ECO:0000256" key="6">
    <source>
        <dbReference type="ARBA" id="ARBA00022553"/>
    </source>
</evidence>
<evidence type="ECO:0000259" key="16">
    <source>
        <dbReference type="PROSITE" id="PS50109"/>
    </source>
</evidence>
<evidence type="ECO:0000256" key="3">
    <source>
        <dbReference type="ARBA" id="ARBA00012438"/>
    </source>
</evidence>
<evidence type="ECO:0000313" key="19">
    <source>
        <dbReference type="EMBL" id="SFC26360.1"/>
    </source>
</evidence>
<dbReference type="PROSITE" id="PS50110">
    <property type="entry name" value="RESPONSE_REGULATORY"/>
    <property type="match status" value="1"/>
</dbReference>
<evidence type="ECO:0000256" key="12">
    <source>
        <dbReference type="ARBA" id="ARBA00023012"/>
    </source>
</evidence>
<protein>
    <recommendedName>
        <fullName evidence="3">histidine kinase</fullName>
        <ecNumber evidence="3">2.7.13.3</ecNumber>
    </recommendedName>
</protein>
<dbReference type="GO" id="GO:0005886">
    <property type="term" value="C:plasma membrane"/>
    <property type="evidence" value="ECO:0007669"/>
    <property type="project" value="UniProtKB-SubCell"/>
</dbReference>
<evidence type="ECO:0000259" key="18">
    <source>
        <dbReference type="PROSITE" id="PS50894"/>
    </source>
</evidence>
<keyword evidence="5" id="KW-0997">Cell inner membrane</keyword>
<keyword evidence="8" id="KW-0812">Transmembrane</keyword>
<dbReference type="SMART" id="SM00448">
    <property type="entry name" value="REC"/>
    <property type="match status" value="1"/>
</dbReference>
<dbReference type="GO" id="GO:0000155">
    <property type="term" value="F:phosphorelay sensor kinase activity"/>
    <property type="evidence" value="ECO:0007669"/>
    <property type="project" value="InterPro"/>
</dbReference>
<dbReference type="Gene3D" id="3.30.450.20">
    <property type="entry name" value="PAS domain"/>
    <property type="match status" value="1"/>
</dbReference>